<dbReference type="Pfam" id="PF13561">
    <property type="entry name" value="adh_short_C2"/>
    <property type="match status" value="1"/>
</dbReference>
<accession>A0A841BJR6</accession>
<sequence>MTAVVTGAARGIGRAILRRLIADGHRTVAVDVDAELLAETCRECGAQPAVVDVTDRDAVSAFAEQVQVCDVLVNNAGIWRFEPLLSATAAREVLQVNLLGPLNLMQALTPAMPAGGAVVNVSSVVARRPVGGLGLYPVSKAALEALTRTAALELGPRGIRCNAVGPGFILTDGTSAHLENDDRASSIPLRKIGHPDEVAAVVSFLCSDEARYVTGQIVYVDGGYG</sequence>
<proteinExistence type="inferred from homology"/>
<name>A0A841BJR6_9ACTN</name>
<dbReference type="CDD" id="cd05233">
    <property type="entry name" value="SDR_c"/>
    <property type="match status" value="1"/>
</dbReference>
<organism evidence="3 4">
    <name type="scientific">Allocatelliglobosispora scoriae</name>
    <dbReference type="NCBI Taxonomy" id="643052"/>
    <lineage>
        <taxon>Bacteria</taxon>
        <taxon>Bacillati</taxon>
        <taxon>Actinomycetota</taxon>
        <taxon>Actinomycetes</taxon>
        <taxon>Micromonosporales</taxon>
        <taxon>Micromonosporaceae</taxon>
        <taxon>Allocatelliglobosispora</taxon>
    </lineage>
</organism>
<dbReference type="PRINTS" id="PR00080">
    <property type="entry name" value="SDRFAMILY"/>
</dbReference>
<dbReference type="GO" id="GO:0004316">
    <property type="term" value="F:3-oxoacyl-[acyl-carrier-protein] reductase (NADPH) activity"/>
    <property type="evidence" value="ECO:0007669"/>
    <property type="project" value="UniProtKB-EC"/>
</dbReference>
<dbReference type="FunFam" id="3.40.50.720:FF:000084">
    <property type="entry name" value="Short-chain dehydrogenase reductase"/>
    <property type="match status" value="1"/>
</dbReference>
<evidence type="ECO:0000313" key="4">
    <source>
        <dbReference type="Proteomes" id="UP000587527"/>
    </source>
</evidence>
<dbReference type="InterPro" id="IPR036291">
    <property type="entry name" value="NAD(P)-bd_dom_sf"/>
</dbReference>
<dbReference type="EC" id="1.1.1.100" evidence="3"/>
<evidence type="ECO:0000256" key="1">
    <source>
        <dbReference type="ARBA" id="ARBA00006484"/>
    </source>
</evidence>
<dbReference type="SUPFAM" id="SSF51735">
    <property type="entry name" value="NAD(P)-binding Rossmann-fold domains"/>
    <property type="match status" value="1"/>
</dbReference>
<dbReference type="Gene3D" id="3.40.50.720">
    <property type="entry name" value="NAD(P)-binding Rossmann-like Domain"/>
    <property type="match status" value="1"/>
</dbReference>
<dbReference type="AlphaFoldDB" id="A0A841BJR6"/>
<dbReference type="PANTHER" id="PTHR42760:SF133">
    <property type="entry name" value="3-OXOACYL-[ACYL-CARRIER-PROTEIN] REDUCTASE"/>
    <property type="match status" value="1"/>
</dbReference>
<dbReference type="PRINTS" id="PR00081">
    <property type="entry name" value="GDHRDH"/>
</dbReference>
<comment type="similarity">
    <text evidence="1">Belongs to the short-chain dehydrogenases/reductases (SDR) family.</text>
</comment>
<protein>
    <submittedName>
        <fullName evidence="3">3-oxoacyl-[acyl-carrier protein] reductase</fullName>
        <ecNumber evidence="3">1.1.1.100</ecNumber>
    </submittedName>
</protein>
<dbReference type="PANTHER" id="PTHR42760">
    <property type="entry name" value="SHORT-CHAIN DEHYDROGENASES/REDUCTASES FAMILY MEMBER"/>
    <property type="match status" value="1"/>
</dbReference>
<dbReference type="InterPro" id="IPR020904">
    <property type="entry name" value="Sc_DH/Rdtase_CS"/>
</dbReference>
<keyword evidence="2 3" id="KW-0560">Oxidoreductase</keyword>
<gene>
    <name evidence="3" type="ORF">F4553_000825</name>
</gene>
<keyword evidence="4" id="KW-1185">Reference proteome</keyword>
<dbReference type="EMBL" id="JACHMN010000001">
    <property type="protein sequence ID" value="MBB5867446.1"/>
    <property type="molecule type" value="Genomic_DNA"/>
</dbReference>
<dbReference type="Proteomes" id="UP000587527">
    <property type="component" value="Unassembled WGS sequence"/>
</dbReference>
<dbReference type="RefSeq" id="WP_184832158.1">
    <property type="nucleotide sequence ID" value="NZ_JACHMN010000001.1"/>
</dbReference>
<dbReference type="PROSITE" id="PS00061">
    <property type="entry name" value="ADH_SHORT"/>
    <property type="match status" value="1"/>
</dbReference>
<dbReference type="InterPro" id="IPR002347">
    <property type="entry name" value="SDR_fam"/>
</dbReference>
<evidence type="ECO:0000256" key="2">
    <source>
        <dbReference type="ARBA" id="ARBA00023002"/>
    </source>
</evidence>
<comment type="caution">
    <text evidence="3">The sequence shown here is derived from an EMBL/GenBank/DDBJ whole genome shotgun (WGS) entry which is preliminary data.</text>
</comment>
<evidence type="ECO:0000313" key="3">
    <source>
        <dbReference type="EMBL" id="MBB5867446.1"/>
    </source>
</evidence>
<reference evidence="3 4" key="1">
    <citation type="submission" date="2020-08" db="EMBL/GenBank/DDBJ databases">
        <title>Sequencing the genomes of 1000 actinobacteria strains.</title>
        <authorList>
            <person name="Klenk H.-P."/>
        </authorList>
    </citation>
    <scope>NUCLEOTIDE SEQUENCE [LARGE SCALE GENOMIC DNA]</scope>
    <source>
        <strain evidence="3 4">DSM 45362</strain>
    </source>
</reference>